<dbReference type="AlphaFoldDB" id="A0A2N3HG15"/>
<protein>
    <submittedName>
        <fullName evidence="2">(4Fe-4S)-binding protein</fullName>
    </submittedName>
</protein>
<keyword evidence="3" id="KW-1185">Reference proteome</keyword>
<evidence type="ECO:0000313" key="3">
    <source>
        <dbReference type="Proteomes" id="UP000233435"/>
    </source>
</evidence>
<dbReference type="EMBL" id="PJEO01000054">
    <property type="protein sequence ID" value="PKQ43929.1"/>
    <property type="molecule type" value="Genomic_DNA"/>
</dbReference>
<dbReference type="Proteomes" id="UP000233435">
    <property type="component" value="Unassembled WGS sequence"/>
</dbReference>
<organism evidence="2 3">
    <name type="scientific">Confluentibacter flavum</name>
    <dbReference type="NCBI Taxonomy" id="1909700"/>
    <lineage>
        <taxon>Bacteria</taxon>
        <taxon>Pseudomonadati</taxon>
        <taxon>Bacteroidota</taxon>
        <taxon>Flavobacteriia</taxon>
        <taxon>Flavobacteriales</taxon>
        <taxon>Flavobacteriaceae</taxon>
        <taxon>Confluentibacter</taxon>
    </lineage>
</organism>
<dbReference type="RefSeq" id="WP_106660881.1">
    <property type="nucleotide sequence ID" value="NZ_PJEO01000054.1"/>
</dbReference>
<comment type="caution">
    <text evidence="2">The sequence shown here is derived from an EMBL/GenBank/DDBJ whole genome shotgun (WGS) entry which is preliminary data.</text>
</comment>
<accession>A0A2N3HG15</accession>
<reference evidence="2 3" key="1">
    <citation type="submission" date="2017-12" db="EMBL/GenBank/DDBJ databases">
        <title>Confluentibacter flavum sp. nov., isolated from the saline lake.</title>
        <authorList>
            <person name="Yu L."/>
        </authorList>
    </citation>
    <scope>NUCLEOTIDE SEQUENCE [LARGE SCALE GENOMIC DNA]</scope>
    <source>
        <strain evidence="2 3">3B</strain>
    </source>
</reference>
<name>A0A2N3HG15_9FLAO</name>
<dbReference type="InterPro" id="IPR010693">
    <property type="entry name" value="Divergent_4Fe-4S_mono-cluster"/>
</dbReference>
<dbReference type="OrthoDB" id="9795032at2"/>
<evidence type="ECO:0000259" key="1">
    <source>
        <dbReference type="Pfam" id="PF06902"/>
    </source>
</evidence>
<proteinExistence type="predicted"/>
<feature type="domain" description="Divergent 4Fe-4S mono-cluster" evidence="1">
    <location>
        <begin position="7"/>
        <end position="68"/>
    </location>
</feature>
<gene>
    <name evidence="2" type="ORF">CSW08_16050</name>
</gene>
<dbReference type="Pfam" id="PF06902">
    <property type="entry name" value="Fer4_19"/>
    <property type="match status" value="1"/>
</dbReference>
<evidence type="ECO:0000313" key="2">
    <source>
        <dbReference type="EMBL" id="PKQ43929.1"/>
    </source>
</evidence>
<sequence length="80" mass="9049">MSKIKEYSNGEVTIVWEPEKCTHSAICAKGLPKVFKPRERPWITMEAASTEALVNQIKQCPSGALDYYMNGEVHKEAEHL</sequence>